<name>A0A381XVT1_9ZZZZ</name>
<dbReference type="Gene3D" id="2.130.10.10">
    <property type="entry name" value="YVTN repeat-like/Quinoprotein amine dehydrogenase"/>
    <property type="match status" value="4"/>
</dbReference>
<dbReference type="InterPro" id="IPR031778">
    <property type="entry name" value="Sortilin_N"/>
</dbReference>
<feature type="non-terminal residue" evidence="3">
    <location>
        <position position="789"/>
    </location>
</feature>
<dbReference type="PANTHER" id="PTHR43739:SF5">
    <property type="entry name" value="EXO-ALPHA-SIALIDASE"/>
    <property type="match status" value="1"/>
</dbReference>
<protein>
    <recommendedName>
        <fullName evidence="2">Sortilin N-terminal domain-containing protein</fullName>
    </recommendedName>
</protein>
<dbReference type="InterPro" id="IPR015943">
    <property type="entry name" value="WD40/YVTN_repeat-like_dom_sf"/>
</dbReference>
<dbReference type="GO" id="GO:0010411">
    <property type="term" value="P:xyloglucan metabolic process"/>
    <property type="evidence" value="ECO:0007669"/>
    <property type="project" value="TreeGrafter"/>
</dbReference>
<dbReference type="PANTHER" id="PTHR43739">
    <property type="entry name" value="XYLOGLUCANASE (EUROFUNG)"/>
    <property type="match status" value="1"/>
</dbReference>
<evidence type="ECO:0000313" key="3">
    <source>
        <dbReference type="EMBL" id="SVA68926.1"/>
    </source>
</evidence>
<dbReference type="InterPro" id="IPR052025">
    <property type="entry name" value="Xyloglucanase_GH74"/>
</dbReference>
<evidence type="ECO:0000256" key="1">
    <source>
        <dbReference type="ARBA" id="ARBA00022737"/>
    </source>
</evidence>
<dbReference type="Pfam" id="PF15902">
    <property type="entry name" value="Sortilin-Vps10"/>
    <property type="match status" value="1"/>
</dbReference>
<dbReference type="CDD" id="cd15482">
    <property type="entry name" value="Sialidase_non-viral"/>
    <property type="match status" value="1"/>
</dbReference>
<gene>
    <name evidence="3" type="ORF">METZ01_LOCUS121780</name>
</gene>
<dbReference type="EMBL" id="UINC01016578">
    <property type="protein sequence ID" value="SVA68926.1"/>
    <property type="molecule type" value="Genomic_DNA"/>
</dbReference>
<reference evidence="3" key="1">
    <citation type="submission" date="2018-05" db="EMBL/GenBank/DDBJ databases">
        <authorList>
            <person name="Lanie J.A."/>
            <person name="Ng W.-L."/>
            <person name="Kazmierczak K.M."/>
            <person name="Andrzejewski T.M."/>
            <person name="Davidsen T.M."/>
            <person name="Wayne K.J."/>
            <person name="Tettelin H."/>
            <person name="Glass J.I."/>
            <person name="Rusch D."/>
            <person name="Podicherti R."/>
            <person name="Tsui H.-C.T."/>
            <person name="Winkler M.E."/>
        </authorList>
    </citation>
    <scope>NUCLEOTIDE SEQUENCE</scope>
</reference>
<dbReference type="AlphaFoldDB" id="A0A381XVT1"/>
<accession>A0A381XVT1</accession>
<proteinExistence type="predicted"/>
<dbReference type="SUPFAM" id="SSF110296">
    <property type="entry name" value="Oligoxyloglucan reducing end-specific cellobiohydrolase"/>
    <property type="match status" value="3"/>
</dbReference>
<organism evidence="3">
    <name type="scientific">marine metagenome</name>
    <dbReference type="NCBI Taxonomy" id="408172"/>
    <lineage>
        <taxon>unclassified sequences</taxon>
        <taxon>metagenomes</taxon>
        <taxon>ecological metagenomes</taxon>
    </lineage>
</organism>
<feature type="domain" description="Sortilin N-terminal" evidence="2">
    <location>
        <begin position="124"/>
        <end position="250"/>
    </location>
</feature>
<sequence>MKREGLVGSLLVLLLAMPSFSLSRADESVLLPPLKWRPIGPDRGGRSIAVAGHKDRPFEYYFGAVGGGLFKTTDGGSSWFPVTDGQLRSASVGAVTVSESDPNVVFIGMGETQLRANVLQGDGIYRSDDGGQSWKHLGLTETQTISRIRVHPRDPNRVYVAALGHPFGPNSERGVFRSADGGRTWDKVLYRNDHTGAVDLVLDPNDPQVLYASLWEVYRKPWKLWSGGKGSGLFKSIDGGDSWIELTGNVGFPRGILGKITITVSGADSRRVWANVEAEDGGLYMSNDAGDSWELINDHRDLWQRAFYFLRIQADPVDRNTIYILNFRLMKSTDGGRTLESVPETHGDHHDLWIDPDNPARMINGNDGGGVVSVNGGETWTEMRYPTAQIYRLSTTSDFPYHACGAQQDNSTVCVSSERAHLRNPRGASTEWMYAVGGGESGYVVPHPTDPNIFYAGATNSLTRYDRRSGLSQDIQPYPRIVMGEPAKDMPERWNWTYPIAISKMDPDAFFIGSQHLWETTNEGETWEKISPDLTRADPVTMEDSGGPIVKDQDGPEIYPTIYAIAPSFHSGETIWTGSDDGLVHLTRSGGAEWHDVTPADMPEHTRVTFIEASPHHPASAYVAGIRYEMDDRSPYAWRTDDYGENWTKIVSGIRSDDFVRVVREDPKREGLLYAGTEHGVYVSFDDGASWSGLSFNLPDVPVTGLVVEERDLVISTHGRSFWVLDDIATLRQIDTELLTTASHLFEPATALRRSVPAVIDYYLRAPSQDVRVEILDTAGQHVRTLFEG</sequence>
<evidence type="ECO:0000259" key="2">
    <source>
        <dbReference type="Pfam" id="PF15902"/>
    </source>
</evidence>
<keyword evidence="1" id="KW-0677">Repeat</keyword>